<accession>A0ABP6N5X5</accession>
<keyword evidence="2" id="KW-1133">Transmembrane helix</keyword>
<dbReference type="Proteomes" id="UP001500320">
    <property type="component" value="Unassembled WGS sequence"/>
</dbReference>
<sequence length="213" mass="20734">MARTPDGLREVLPPAVPCAPVGPSSDDATAVRGARAVRSATGARSTVRRVLAVGGLFAVGWLLAVVFGLLGAAPAAADTAAVTEVVSEAAAETAGSGALGAAASGPASPAGDFPTESGHLSATGNAEAMAGRGVDGLTSQSSPGSPARSTVDHAGANGFVPQSNGGSGLFGPGVGDIARFVFDPRLRAQRAPLACVLPPVVRTAADDPSFSPD</sequence>
<name>A0ABP6N5X5_9ACTN</name>
<comment type="caution">
    <text evidence="3">The sequence shown here is derived from an EMBL/GenBank/DDBJ whole genome shotgun (WGS) entry which is preliminary data.</text>
</comment>
<gene>
    <name evidence="3" type="ORF">GCM10010466_24690</name>
</gene>
<proteinExistence type="predicted"/>
<feature type="compositionally biased region" description="Low complexity" evidence="1">
    <location>
        <begin position="98"/>
        <end position="111"/>
    </location>
</feature>
<feature type="region of interest" description="Disordered" evidence="1">
    <location>
        <begin position="133"/>
        <end position="160"/>
    </location>
</feature>
<evidence type="ECO:0000256" key="2">
    <source>
        <dbReference type="SAM" id="Phobius"/>
    </source>
</evidence>
<feature type="compositionally biased region" description="Polar residues" evidence="1">
    <location>
        <begin position="137"/>
        <end position="148"/>
    </location>
</feature>
<dbReference type="EMBL" id="BAAAUT010000016">
    <property type="protein sequence ID" value="GAA3133119.1"/>
    <property type="molecule type" value="Genomic_DNA"/>
</dbReference>
<evidence type="ECO:0000256" key="1">
    <source>
        <dbReference type="SAM" id="MobiDB-lite"/>
    </source>
</evidence>
<keyword evidence="4" id="KW-1185">Reference proteome</keyword>
<organism evidence="3 4">
    <name type="scientific">Planomonospora alba</name>
    <dbReference type="NCBI Taxonomy" id="161354"/>
    <lineage>
        <taxon>Bacteria</taxon>
        <taxon>Bacillati</taxon>
        <taxon>Actinomycetota</taxon>
        <taxon>Actinomycetes</taxon>
        <taxon>Streptosporangiales</taxon>
        <taxon>Streptosporangiaceae</taxon>
        <taxon>Planomonospora</taxon>
    </lineage>
</organism>
<evidence type="ECO:0000313" key="3">
    <source>
        <dbReference type="EMBL" id="GAA3133119.1"/>
    </source>
</evidence>
<keyword evidence="2" id="KW-0472">Membrane</keyword>
<evidence type="ECO:0000313" key="4">
    <source>
        <dbReference type="Proteomes" id="UP001500320"/>
    </source>
</evidence>
<protein>
    <submittedName>
        <fullName evidence="3">Uncharacterized protein</fullName>
    </submittedName>
</protein>
<keyword evidence="2" id="KW-0812">Transmembrane</keyword>
<reference evidence="4" key="1">
    <citation type="journal article" date="2019" name="Int. J. Syst. Evol. Microbiol.">
        <title>The Global Catalogue of Microorganisms (GCM) 10K type strain sequencing project: providing services to taxonomists for standard genome sequencing and annotation.</title>
        <authorList>
            <consortium name="The Broad Institute Genomics Platform"/>
            <consortium name="The Broad Institute Genome Sequencing Center for Infectious Disease"/>
            <person name="Wu L."/>
            <person name="Ma J."/>
        </authorList>
    </citation>
    <scope>NUCLEOTIDE SEQUENCE [LARGE SCALE GENOMIC DNA]</scope>
    <source>
        <strain evidence="4">JCM 9373</strain>
    </source>
</reference>
<feature type="transmembrane region" description="Helical" evidence="2">
    <location>
        <begin position="50"/>
        <end position="73"/>
    </location>
</feature>
<feature type="region of interest" description="Disordered" evidence="1">
    <location>
        <begin position="98"/>
        <end position="121"/>
    </location>
</feature>